<gene>
    <name evidence="1" type="ORF">LCGC14_1019780</name>
</gene>
<sequence>MSDRWLIKCPKCNVVQSDPEIKKGREWTAFESHIVSQMWCPVCNETVEPENVGTINH</sequence>
<reference evidence="1" key="1">
    <citation type="journal article" date="2015" name="Nature">
        <title>Complex archaea that bridge the gap between prokaryotes and eukaryotes.</title>
        <authorList>
            <person name="Spang A."/>
            <person name="Saw J.H."/>
            <person name="Jorgensen S.L."/>
            <person name="Zaremba-Niedzwiedzka K."/>
            <person name="Martijn J."/>
            <person name="Lind A.E."/>
            <person name="van Eijk R."/>
            <person name="Schleper C."/>
            <person name="Guy L."/>
            <person name="Ettema T.J."/>
        </authorList>
    </citation>
    <scope>NUCLEOTIDE SEQUENCE</scope>
</reference>
<proteinExistence type="predicted"/>
<comment type="caution">
    <text evidence="1">The sequence shown here is derived from an EMBL/GenBank/DDBJ whole genome shotgun (WGS) entry which is preliminary data.</text>
</comment>
<dbReference type="EMBL" id="LAZR01004066">
    <property type="protein sequence ID" value="KKN12107.1"/>
    <property type="molecule type" value="Genomic_DNA"/>
</dbReference>
<organism evidence="1">
    <name type="scientific">marine sediment metagenome</name>
    <dbReference type="NCBI Taxonomy" id="412755"/>
    <lineage>
        <taxon>unclassified sequences</taxon>
        <taxon>metagenomes</taxon>
        <taxon>ecological metagenomes</taxon>
    </lineage>
</organism>
<protein>
    <submittedName>
        <fullName evidence="1">Uncharacterized protein</fullName>
    </submittedName>
</protein>
<evidence type="ECO:0000313" key="1">
    <source>
        <dbReference type="EMBL" id="KKN12107.1"/>
    </source>
</evidence>
<name>A0A0F9NJD0_9ZZZZ</name>
<dbReference type="AlphaFoldDB" id="A0A0F9NJD0"/>
<accession>A0A0F9NJD0</accession>